<sequence length="61" mass="7028">MTNTKNYIQRDEVSSLINNICLDTMKIELTNTLYISDSDTNNLYTVGSTMEEKFLNYLILA</sequence>
<keyword evidence="2" id="KW-1185">Reference proteome</keyword>
<evidence type="ECO:0000313" key="2">
    <source>
        <dbReference type="Proteomes" id="UP000255549"/>
    </source>
</evidence>
<dbReference type="AlphaFoldDB" id="A0A380GAI2"/>
<dbReference type="EMBL" id="UHDP01000003">
    <property type="protein sequence ID" value="SUM46981.1"/>
    <property type="molecule type" value="Genomic_DNA"/>
</dbReference>
<name>A0A380GAI2_STAIN</name>
<reference evidence="1 2" key="1">
    <citation type="submission" date="2018-06" db="EMBL/GenBank/DDBJ databases">
        <authorList>
            <consortium name="Pathogen Informatics"/>
            <person name="Doyle S."/>
        </authorList>
    </citation>
    <scope>NUCLEOTIDE SEQUENCE [LARGE SCALE GENOMIC DNA]</scope>
    <source>
        <strain evidence="2">NCTC 11048</strain>
    </source>
</reference>
<dbReference type="Proteomes" id="UP000255549">
    <property type="component" value="Unassembled WGS sequence"/>
</dbReference>
<evidence type="ECO:0000313" key="1">
    <source>
        <dbReference type="EMBL" id="SUM46981.1"/>
    </source>
</evidence>
<accession>A0A380GAI2</accession>
<organism evidence="1 2">
    <name type="scientific">Staphylococcus intermedius NCTC 11048</name>
    <dbReference type="NCBI Taxonomy" id="1141106"/>
    <lineage>
        <taxon>Bacteria</taxon>
        <taxon>Bacillati</taxon>
        <taxon>Bacillota</taxon>
        <taxon>Bacilli</taxon>
        <taxon>Bacillales</taxon>
        <taxon>Staphylococcaceae</taxon>
        <taxon>Staphylococcus</taxon>
        <taxon>Staphylococcus intermedius group</taxon>
    </lineage>
</organism>
<protein>
    <submittedName>
        <fullName evidence="1">Uncharacterized protein</fullName>
    </submittedName>
</protein>
<proteinExistence type="predicted"/>
<gene>
    <name evidence="1" type="ORF">NCTC11048_02049</name>
</gene>